<protein>
    <submittedName>
        <fullName evidence="1">Uncharacterized protein</fullName>
    </submittedName>
</protein>
<dbReference type="AlphaFoldDB" id="A0AAW2E818"/>
<keyword evidence="2" id="KW-1185">Reference proteome</keyword>
<evidence type="ECO:0000313" key="1">
    <source>
        <dbReference type="EMBL" id="KAL0098399.1"/>
    </source>
</evidence>
<comment type="caution">
    <text evidence="1">The sequence shown here is derived from an EMBL/GenBank/DDBJ whole genome shotgun (WGS) entry which is preliminary data.</text>
</comment>
<dbReference type="EMBL" id="JADYXP020000074">
    <property type="protein sequence ID" value="KAL0098399.1"/>
    <property type="molecule type" value="Genomic_DNA"/>
</dbReference>
<organism evidence="1 2">
    <name type="scientific">Cardiocondyla obscurior</name>
    <dbReference type="NCBI Taxonomy" id="286306"/>
    <lineage>
        <taxon>Eukaryota</taxon>
        <taxon>Metazoa</taxon>
        <taxon>Ecdysozoa</taxon>
        <taxon>Arthropoda</taxon>
        <taxon>Hexapoda</taxon>
        <taxon>Insecta</taxon>
        <taxon>Pterygota</taxon>
        <taxon>Neoptera</taxon>
        <taxon>Endopterygota</taxon>
        <taxon>Hymenoptera</taxon>
        <taxon>Apocrita</taxon>
        <taxon>Aculeata</taxon>
        <taxon>Formicoidea</taxon>
        <taxon>Formicidae</taxon>
        <taxon>Myrmicinae</taxon>
        <taxon>Cardiocondyla</taxon>
    </lineage>
</organism>
<sequence>MRYADAGIDRRCSRVFAETLRYFAVSLAVSRRQEVKHRLGDLSKAYNFLINMKENDNNFCSKNKSSAATKNFQDISEAYFASRLEMPGYLDRRYSVDLAKLMTVPPFNHCVAGQRLFLGKNNIVFKNLIVN</sequence>
<evidence type="ECO:0000313" key="2">
    <source>
        <dbReference type="Proteomes" id="UP001430953"/>
    </source>
</evidence>
<gene>
    <name evidence="1" type="ORF">PUN28_020355</name>
</gene>
<dbReference type="Proteomes" id="UP001430953">
    <property type="component" value="Unassembled WGS sequence"/>
</dbReference>
<reference evidence="1 2" key="1">
    <citation type="submission" date="2023-03" db="EMBL/GenBank/DDBJ databases">
        <title>High recombination rates correlate with genetic variation in Cardiocondyla obscurior ants.</title>
        <authorList>
            <person name="Errbii M."/>
        </authorList>
    </citation>
    <scope>NUCLEOTIDE SEQUENCE [LARGE SCALE GENOMIC DNA]</scope>
    <source>
        <strain evidence="1">Alpha-2009</strain>
        <tissue evidence="1">Whole body</tissue>
    </source>
</reference>
<accession>A0AAW2E818</accession>
<name>A0AAW2E818_9HYME</name>
<proteinExistence type="predicted"/>